<name>A0A2Z3YSJ8_9CORY</name>
<evidence type="ECO:0000313" key="3">
    <source>
        <dbReference type="EMBL" id="AWT26641.1"/>
    </source>
</evidence>
<dbReference type="PANTHER" id="PTHR48081">
    <property type="entry name" value="AB HYDROLASE SUPERFAMILY PROTEIN C4A8.06C"/>
    <property type="match status" value="1"/>
</dbReference>
<dbReference type="GO" id="GO:0016787">
    <property type="term" value="F:hydrolase activity"/>
    <property type="evidence" value="ECO:0007669"/>
    <property type="project" value="UniProtKB-KW"/>
</dbReference>
<dbReference type="Proteomes" id="UP000247696">
    <property type="component" value="Chromosome"/>
</dbReference>
<evidence type="ECO:0000259" key="2">
    <source>
        <dbReference type="Pfam" id="PF20434"/>
    </source>
</evidence>
<proteinExistence type="predicted"/>
<organism evidence="3 4">
    <name type="scientific">Corynebacterium provencense</name>
    <dbReference type="NCBI Taxonomy" id="1737425"/>
    <lineage>
        <taxon>Bacteria</taxon>
        <taxon>Bacillati</taxon>
        <taxon>Actinomycetota</taxon>
        <taxon>Actinomycetes</taxon>
        <taxon>Mycobacteriales</taxon>
        <taxon>Corynebacteriaceae</taxon>
        <taxon>Corynebacterium</taxon>
    </lineage>
</organism>
<dbReference type="RefSeq" id="WP_349644089.1">
    <property type="nucleotide sequence ID" value="NZ_CP024988.1"/>
</dbReference>
<dbReference type="EMBL" id="CP024988">
    <property type="protein sequence ID" value="AWT26641.1"/>
    <property type="molecule type" value="Genomic_DNA"/>
</dbReference>
<dbReference type="STRING" id="1737425.GCA_900049755_01006"/>
<sequence length="304" mass="32493">MSTELPAGESRDSGFTEHVVYPVRGGVADPSQNWADFYLPPGRHDEDSVPLVVFIHGGAWRSGATGARRIARDLTSRGVAVLNVEYRAVDRGGGWPVTFSDVADALDYVPELDRRHPEITVDDETVVGHSAGAQLAAWAGTRGDLEKGEIGADPRFTPTRVVSLSGPLDMRWSAEHGDDNVVRVLGGSPSQVPDRYAAVDPIQNINPRIPVVAVHGTDDSVVPVDDSRRYVSRLSAEGGRAKLVLLTGEDHVSYLKRSSPRYDRVLDIIHGVSTLSPEDLGRRLNGGTAHVAQGSASVTASPGA</sequence>
<dbReference type="SUPFAM" id="SSF53474">
    <property type="entry name" value="alpha/beta-Hydrolases"/>
    <property type="match status" value="1"/>
</dbReference>
<protein>
    <recommendedName>
        <fullName evidence="2">BD-FAE-like domain-containing protein</fullName>
    </recommendedName>
</protein>
<dbReference type="InterPro" id="IPR050300">
    <property type="entry name" value="GDXG_lipolytic_enzyme"/>
</dbReference>
<keyword evidence="1" id="KW-0378">Hydrolase</keyword>
<dbReference type="Gene3D" id="3.40.50.1820">
    <property type="entry name" value="alpha/beta hydrolase"/>
    <property type="match status" value="1"/>
</dbReference>
<dbReference type="Pfam" id="PF20434">
    <property type="entry name" value="BD-FAE"/>
    <property type="match status" value="1"/>
</dbReference>
<evidence type="ECO:0000313" key="4">
    <source>
        <dbReference type="Proteomes" id="UP000247696"/>
    </source>
</evidence>
<gene>
    <name evidence="3" type="ORF">Csp1_18680</name>
</gene>
<feature type="domain" description="BD-FAE-like" evidence="2">
    <location>
        <begin position="36"/>
        <end position="233"/>
    </location>
</feature>
<dbReference type="AlphaFoldDB" id="A0A2Z3YSJ8"/>
<accession>A0A2Z3YSJ8</accession>
<dbReference type="KEGG" id="cpre:Csp1_18680"/>
<dbReference type="InterPro" id="IPR049492">
    <property type="entry name" value="BD-FAE-like_dom"/>
</dbReference>
<evidence type="ECO:0000256" key="1">
    <source>
        <dbReference type="ARBA" id="ARBA00022801"/>
    </source>
</evidence>
<dbReference type="InterPro" id="IPR029058">
    <property type="entry name" value="AB_hydrolase_fold"/>
</dbReference>
<keyword evidence="4" id="KW-1185">Reference proteome</keyword>
<reference evidence="4" key="1">
    <citation type="submission" date="2017-11" db="EMBL/GenBank/DDBJ databases">
        <title>Otitis media/interna in a cat caused by the recently described species Corynebacterium provencense.</title>
        <authorList>
            <person name="Kittl S."/>
            <person name="Brodard I."/>
            <person name="Rychener L."/>
            <person name="Jores J."/>
            <person name="Roosje P."/>
            <person name="Gobeli Brawand S."/>
        </authorList>
    </citation>
    <scope>NUCLEOTIDE SEQUENCE [LARGE SCALE GENOMIC DNA]</scope>
    <source>
        <strain evidence="4">17KM38</strain>
    </source>
</reference>